<dbReference type="GO" id="GO:0005886">
    <property type="term" value="C:plasma membrane"/>
    <property type="evidence" value="ECO:0007669"/>
    <property type="project" value="UniProtKB-SubCell"/>
</dbReference>
<dbReference type="KEGG" id="bmei:Spa11_18240"/>
<evidence type="ECO:0000256" key="5">
    <source>
        <dbReference type="ARBA" id="ARBA00022519"/>
    </source>
</evidence>
<dbReference type="InterPro" id="IPR049031">
    <property type="entry name" value="T2SSK_SAM-like_1st"/>
</dbReference>
<name>A0A518K754_9BACT</name>
<dbReference type="GO" id="GO:0009306">
    <property type="term" value="P:protein secretion"/>
    <property type="evidence" value="ECO:0007669"/>
    <property type="project" value="InterPro"/>
</dbReference>
<comment type="subcellular location">
    <subcellularLocation>
        <location evidence="1">Cell inner membrane</location>
    </subcellularLocation>
</comment>
<keyword evidence="5" id="KW-0997">Cell inner membrane</keyword>
<organism evidence="13 14">
    <name type="scientific">Botrimarina mediterranea</name>
    <dbReference type="NCBI Taxonomy" id="2528022"/>
    <lineage>
        <taxon>Bacteria</taxon>
        <taxon>Pseudomonadati</taxon>
        <taxon>Planctomycetota</taxon>
        <taxon>Planctomycetia</taxon>
        <taxon>Pirellulales</taxon>
        <taxon>Lacipirellulaceae</taxon>
        <taxon>Botrimarina</taxon>
    </lineage>
</organism>
<keyword evidence="8 11" id="KW-1133">Transmembrane helix</keyword>
<dbReference type="InterPro" id="IPR038072">
    <property type="entry name" value="GspK_central_sf"/>
</dbReference>
<evidence type="ECO:0000256" key="8">
    <source>
        <dbReference type="ARBA" id="ARBA00022989"/>
    </source>
</evidence>
<dbReference type="Gene3D" id="1.10.150.320">
    <property type="entry name" value="Photosystem II 12 kDa extrinsic protein"/>
    <property type="match status" value="1"/>
</dbReference>
<evidence type="ECO:0000256" key="11">
    <source>
        <dbReference type="SAM" id="Phobius"/>
    </source>
</evidence>
<proteinExistence type="inferred from homology"/>
<evidence type="ECO:0000256" key="10">
    <source>
        <dbReference type="SAM" id="MobiDB-lite"/>
    </source>
</evidence>
<evidence type="ECO:0000256" key="2">
    <source>
        <dbReference type="ARBA" id="ARBA00007246"/>
    </source>
</evidence>
<evidence type="ECO:0000256" key="3">
    <source>
        <dbReference type="ARBA" id="ARBA00022448"/>
    </source>
</evidence>
<dbReference type="SUPFAM" id="SSF81585">
    <property type="entry name" value="PsbU/PolX domain-like"/>
    <property type="match status" value="1"/>
</dbReference>
<keyword evidence="3" id="KW-0813">Transport</keyword>
<evidence type="ECO:0000313" key="13">
    <source>
        <dbReference type="EMBL" id="QDV73626.1"/>
    </source>
</evidence>
<reference evidence="13 14" key="1">
    <citation type="submission" date="2019-02" db="EMBL/GenBank/DDBJ databases">
        <title>Deep-cultivation of Planctomycetes and their phenomic and genomic characterization uncovers novel biology.</title>
        <authorList>
            <person name="Wiegand S."/>
            <person name="Jogler M."/>
            <person name="Boedeker C."/>
            <person name="Pinto D."/>
            <person name="Vollmers J."/>
            <person name="Rivas-Marin E."/>
            <person name="Kohn T."/>
            <person name="Peeters S.H."/>
            <person name="Heuer A."/>
            <person name="Rast P."/>
            <person name="Oberbeckmann S."/>
            <person name="Bunk B."/>
            <person name="Jeske O."/>
            <person name="Meyerdierks A."/>
            <person name="Storesund J.E."/>
            <person name="Kallscheuer N."/>
            <person name="Luecker S."/>
            <person name="Lage O.M."/>
            <person name="Pohl T."/>
            <person name="Merkel B.J."/>
            <person name="Hornburger P."/>
            <person name="Mueller R.-W."/>
            <person name="Bruemmer F."/>
            <person name="Labrenz M."/>
            <person name="Spormann A.M."/>
            <person name="Op den Camp H."/>
            <person name="Overmann J."/>
            <person name="Amann R."/>
            <person name="Jetten M.S.M."/>
            <person name="Mascher T."/>
            <person name="Medema M.H."/>
            <person name="Devos D.P."/>
            <person name="Kaster A.-K."/>
            <person name="Ovreas L."/>
            <person name="Rohde M."/>
            <person name="Galperin M.Y."/>
            <person name="Jogler C."/>
        </authorList>
    </citation>
    <scope>NUCLEOTIDE SEQUENCE [LARGE SCALE GENOMIC DNA]</scope>
    <source>
        <strain evidence="13 14">Spa11</strain>
    </source>
</reference>
<feature type="compositionally biased region" description="Acidic residues" evidence="10">
    <location>
        <begin position="303"/>
        <end position="325"/>
    </location>
</feature>
<accession>A0A518K754</accession>
<dbReference type="RefSeq" id="WP_145110947.1">
    <property type="nucleotide sequence ID" value="NZ_CP036349.1"/>
</dbReference>
<dbReference type="Proteomes" id="UP000316426">
    <property type="component" value="Chromosome"/>
</dbReference>
<evidence type="ECO:0000313" key="14">
    <source>
        <dbReference type="Proteomes" id="UP000316426"/>
    </source>
</evidence>
<keyword evidence="14" id="KW-1185">Reference proteome</keyword>
<feature type="compositionally biased region" description="Gly residues" evidence="10">
    <location>
        <begin position="327"/>
        <end position="336"/>
    </location>
</feature>
<dbReference type="Gene3D" id="1.10.40.60">
    <property type="entry name" value="EpsJ-like"/>
    <property type="match status" value="1"/>
</dbReference>
<dbReference type="AlphaFoldDB" id="A0A518K754"/>
<evidence type="ECO:0000256" key="4">
    <source>
        <dbReference type="ARBA" id="ARBA00022475"/>
    </source>
</evidence>
<keyword evidence="9 11" id="KW-0472">Membrane</keyword>
<gene>
    <name evidence="13" type="ORF">Spa11_18240</name>
</gene>
<evidence type="ECO:0000256" key="1">
    <source>
        <dbReference type="ARBA" id="ARBA00004533"/>
    </source>
</evidence>
<feature type="transmembrane region" description="Helical" evidence="11">
    <location>
        <begin position="12"/>
        <end position="32"/>
    </location>
</feature>
<keyword evidence="6 11" id="KW-0812">Transmembrane</keyword>
<evidence type="ECO:0000256" key="7">
    <source>
        <dbReference type="ARBA" id="ARBA00022927"/>
    </source>
</evidence>
<feature type="domain" description="T2SS protein K first SAM-like" evidence="12">
    <location>
        <begin position="127"/>
        <end position="214"/>
    </location>
</feature>
<dbReference type="InterPro" id="IPR005628">
    <property type="entry name" value="GspK"/>
</dbReference>
<keyword evidence="7" id="KW-0653">Protein transport</keyword>
<dbReference type="PANTHER" id="PTHR38831">
    <property type="entry name" value="TYPE II SECRETION SYSTEM PROTEIN K"/>
    <property type="match status" value="1"/>
</dbReference>
<feature type="region of interest" description="Disordered" evidence="10">
    <location>
        <begin position="301"/>
        <end position="339"/>
    </location>
</feature>
<dbReference type="PANTHER" id="PTHR38831:SF2">
    <property type="entry name" value="TYPE II SECRETION SYSTEM PROTEIN K"/>
    <property type="match status" value="1"/>
</dbReference>
<protein>
    <submittedName>
        <fullName evidence="13">General secretion pathway protein K</fullName>
    </submittedName>
</protein>
<comment type="similarity">
    <text evidence="2">Belongs to the GSP K family.</text>
</comment>
<dbReference type="Pfam" id="PF21687">
    <property type="entry name" value="T2SSK_1st"/>
    <property type="match status" value="1"/>
</dbReference>
<dbReference type="SUPFAM" id="SSF158544">
    <property type="entry name" value="GspK insert domain-like"/>
    <property type="match status" value="1"/>
</dbReference>
<keyword evidence="4" id="KW-1003">Cell membrane</keyword>
<evidence type="ECO:0000256" key="6">
    <source>
        <dbReference type="ARBA" id="ARBA00022692"/>
    </source>
</evidence>
<evidence type="ECO:0000259" key="12">
    <source>
        <dbReference type="Pfam" id="PF21687"/>
    </source>
</evidence>
<sequence>MRYRNRRERRGVLLLVVLVVVALMAIANLSYFDWTFAERKAADASVRREQAYHAAESATEMLRVYLSEDATTIDQDGGWYENPARFRAVLVADHPAAELRVRAAAVAPRWGNYQLEGARFGLEDDSGRLNLNTLLVTETREEGAARTQLMALPGMTEAIADAILDWMDEDDDVRSLGAERDYYSTLEPPILPMNGPISTLEQLLQVKGVTPELLWGLDQDRNYEVSPAEAAGVALPVDNSTGELSGGWASMLTLYSAEANVQPDGTPKINVNGDDLQQLHTQIESVLGIDAANFVVAYRQGGPEEDPDALDDEATEPEQPEEVEALGEGGGEGGGSTQMQEKAAGAITIDFNAPAAEAITDPLDLVGVRVRVVEAGQLEPAIVTSPWQEGDTTINQMVSTLTTTDATSIPGRVNINQAPRAVLIGLPGMPPNVADAIVANRDPTAGSTRPDRLNAVWLLTEGYLQLEEMKALAPYVTGQGAVYRTQVVGGYEAGGPIRRMEVVLDATTLPPRVVLRRDLSPLGAGFDPALTLVPEGAGVPQ</sequence>
<evidence type="ECO:0000256" key="9">
    <source>
        <dbReference type="ARBA" id="ARBA00023136"/>
    </source>
</evidence>
<dbReference type="EMBL" id="CP036349">
    <property type="protein sequence ID" value="QDV73626.1"/>
    <property type="molecule type" value="Genomic_DNA"/>
</dbReference>